<gene>
    <name evidence="3" type="primary">SKIP34</name>
    <name evidence="3" type="ORF">A4A49_22846</name>
</gene>
<evidence type="ECO:0000256" key="2">
    <source>
        <dbReference type="SAM" id="MobiDB-lite"/>
    </source>
</evidence>
<keyword evidence="1" id="KW-0175">Coiled coil</keyword>
<sequence length="93" mass="11203">MCYGDQRLPSRDDFTDPNRIRTRSRHAAVQNLREQLAEVDARLEQARVREAELTRQLEEMKKFVCVMEILESYIERQYRENQLQLAQLYASFH</sequence>
<protein>
    <submittedName>
        <fullName evidence="3">Protein skip34</fullName>
    </submittedName>
</protein>
<comment type="caution">
    <text evidence="3">The sequence shown here is derived from an EMBL/GenBank/DDBJ whole genome shotgun (WGS) entry which is preliminary data.</text>
</comment>
<dbReference type="EMBL" id="MJEQ01000277">
    <property type="protein sequence ID" value="OIT37717.1"/>
    <property type="molecule type" value="Genomic_DNA"/>
</dbReference>
<evidence type="ECO:0000256" key="1">
    <source>
        <dbReference type="SAM" id="Coils"/>
    </source>
</evidence>
<accession>A0A314L9E3</accession>
<proteinExistence type="predicted"/>
<feature type="compositionally biased region" description="Basic and acidic residues" evidence="2">
    <location>
        <begin position="8"/>
        <end position="19"/>
    </location>
</feature>
<dbReference type="Proteomes" id="UP000187609">
    <property type="component" value="Unassembled WGS sequence"/>
</dbReference>
<keyword evidence="4" id="KW-1185">Reference proteome</keyword>
<name>A0A314L9E3_NICAT</name>
<feature type="region of interest" description="Disordered" evidence="2">
    <location>
        <begin position="1"/>
        <end position="22"/>
    </location>
</feature>
<dbReference type="AlphaFoldDB" id="A0A314L9E3"/>
<organism evidence="3 4">
    <name type="scientific">Nicotiana attenuata</name>
    <name type="common">Coyote tobacco</name>
    <dbReference type="NCBI Taxonomy" id="49451"/>
    <lineage>
        <taxon>Eukaryota</taxon>
        <taxon>Viridiplantae</taxon>
        <taxon>Streptophyta</taxon>
        <taxon>Embryophyta</taxon>
        <taxon>Tracheophyta</taxon>
        <taxon>Spermatophyta</taxon>
        <taxon>Magnoliopsida</taxon>
        <taxon>eudicotyledons</taxon>
        <taxon>Gunneridae</taxon>
        <taxon>Pentapetalae</taxon>
        <taxon>asterids</taxon>
        <taxon>lamiids</taxon>
        <taxon>Solanales</taxon>
        <taxon>Solanaceae</taxon>
        <taxon>Nicotianoideae</taxon>
        <taxon>Nicotianeae</taxon>
        <taxon>Nicotiana</taxon>
    </lineage>
</organism>
<dbReference type="SMR" id="A0A314L9E3"/>
<evidence type="ECO:0000313" key="3">
    <source>
        <dbReference type="EMBL" id="OIT37717.1"/>
    </source>
</evidence>
<dbReference type="Gramene" id="OIT37717">
    <property type="protein sequence ID" value="OIT37717"/>
    <property type="gene ID" value="A4A49_22846"/>
</dbReference>
<reference evidence="3" key="1">
    <citation type="submission" date="2016-11" db="EMBL/GenBank/DDBJ databases">
        <title>The genome of Nicotiana attenuata.</title>
        <authorList>
            <person name="Xu S."/>
            <person name="Brockmoeller T."/>
            <person name="Gaquerel E."/>
            <person name="Navarro A."/>
            <person name="Kuhl H."/>
            <person name="Gase K."/>
            <person name="Ling Z."/>
            <person name="Zhou W."/>
            <person name="Kreitzer C."/>
            <person name="Stanke M."/>
            <person name="Tang H."/>
            <person name="Lyons E."/>
            <person name="Pandey P."/>
            <person name="Pandey S.P."/>
            <person name="Timmermann B."/>
            <person name="Baldwin I.T."/>
        </authorList>
    </citation>
    <scope>NUCLEOTIDE SEQUENCE [LARGE SCALE GENOMIC DNA]</scope>
    <source>
        <strain evidence="3">UT</strain>
    </source>
</reference>
<feature type="coiled-coil region" evidence="1">
    <location>
        <begin position="29"/>
        <end position="63"/>
    </location>
</feature>
<evidence type="ECO:0000313" key="4">
    <source>
        <dbReference type="Proteomes" id="UP000187609"/>
    </source>
</evidence>